<dbReference type="Pfam" id="PF19259">
    <property type="entry name" value="Ty3_capsid"/>
    <property type="match status" value="1"/>
</dbReference>
<evidence type="ECO:0000313" key="4">
    <source>
        <dbReference type="RefSeq" id="XP_022631399.1"/>
    </source>
</evidence>
<dbReference type="KEGG" id="vra:106777355"/>
<dbReference type="InterPro" id="IPR032567">
    <property type="entry name" value="RTL1-rel"/>
</dbReference>
<dbReference type="RefSeq" id="XP_022631399.1">
    <property type="nucleotide sequence ID" value="XM_022775678.1"/>
</dbReference>
<organism evidence="3 4">
    <name type="scientific">Vigna radiata var. radiata</name>
    <name type="common">Mung bean</name>
    <name type="synonym">Phaseolus aureus</name>
    <dbReference type="NCBI Taxonomy" id="3916"/>
    <lineage>
        <taxon>Eukaryota</taxon>
        <taxon>Viridiplantae</taxon>
        <taxon>Streptophyta</taxon>
        <taxon>Embryophyta</taxon>
        <taxon>Tracheophyta</taxon>
        <taxon>Spermatophyta</taxon>
        <taxon>Magnoliopsida</taxon>
        <taxon>eudicotyledons</taxon>
        <taxon>Gunneridae</taxon>
        <taxon>Pentapetalae</taxon>
        <taxon>rosids</taxon>
        <taxon>fabids</taxon>
        <taxon>Fabales</taxon>
        <taxon>Fabaceae</taxon>
        <taxon>Papilionoideae</taxon>
        <taxon>50 kb inversion clade</taxon>
        <taxon>NPAAA clade</taxon>
        <taxon>indigoferoid/millettioid clade</taxon>
        <taxon>Phaseoleae</taxon>
        <taxon>Vigna</taxon>
    </lineage>
</organism>
<dbReference type="OrthoDB" id="1751726at2759"/>
<dbReference type="AlphaFoldDB" id="A0A3Q0ELZ3"/>
<feature type="region of interest" description="Disordered" evidence="1">
    <location>
        <begin position="55"/>
        <end position="81"/>
    </location>
</feature>
<dbReference type="InterPro" id="IPR021109">
    <property type="entry name" value="Peptidase_aspartic_dom_sf"/>
</dbReference>
<dbReference type="PANTHER" id="PTHR15503:SF22">
    <property type="entry name" value="TRANSPOSON TY3-I GAG POLYPROTEIN"/>
    <property type="match status" value="1"/>
</dbReference>
<evidence type="ECO:0000256" key="1">
    <source>
        <dbReference type="SAM" id="MobiDB-lite"/>
    </source>
</evidence>
<protein>
    <submittedName>
        <fullName evidence="4">Uncharacterized protein LOC106777355</fullName>
    </submittedName>
</protein>
<evidence type="ECO:0000259" key="2">
    <source>
        <dbReference type="Pfam" id="PF19259"/>
    </source>
</evidence>
<dbReference type="CDD" id="cd00303">
    <property type="entry name" value="retropepsin_like"/>
    <property type="match status" value="1"/>
</dbReference>
<evidence type="ECO:0000313" key="3">
    <source>
        <dbReference type="Proteomes" id="UP000087766"/>
    </source>
</evidence>
<gene>
    <name evidence="4" type="primary">LOC106777355</name>
</gene>
<feature type="region of interest" description="Disordered" evidence="1">
    <location>
        <begin position="271"/>
        <end position="319"/>
    </location>
</feature>
<feature type="domain" description="Ty3 transposon capsid-like protein" evidence="2">
    <location>
        <begin position="113"/>
        <end position="237"/>
    </location>
</feature>
<dbReference type="Gene3D" id="2.40.70.10">
    <property type="entry name" value="Acid Proteases"/>
    <property type="match status" value="1"/>
</dbReference>
<dbReference type="PANTHER" id="PTHR15503">
    <property type="entry name" value="LDOC1 RELATED"/>
    <property type="match status" value="1"/>
</dbReference>
<name>A0A3Q0ELZ3_VIGRR</name>
<accession>A0A3Q0ELZ3</accession>
<sequence>MEGRVKVVEGKMEHLELAVNGLKAETVANCQESIAMHKDIQELIRVVEERHKQIEERSDGSQDSINHDGGNQCFGNEGERSDNLPNWRRRVELPIFEGTDPLNWINRAEKFFAIQKVAEAEKVELAHISVDGSVGYWFKFWMDKVSDRTWVSLKEALLIRFESRPCGGVFERMAAIKQTTTVEEYVKEFEALAGQTKEFSDNQLLGYFLAELREEIRCQMRPYDPRDLMTAMRIARNVEEALRGLGLLGWSGAKNPSLWGRSAGGGAVVARTEQSRSLVKTSPTESVGSVKRDSAMGNKPVKGGSYNGSDGRSRNTRNLPYPEYLKRREEGRCFRCGGPFSPGHRYPEKSLRVVLLAEDEEDEEEGMVPEIESPCKELSTFSAGGLTQPKTLKLQGKVGERAVLILVDSGASHNFVSLRLVEELKLEREDTPPYHVSLR</sequence>
<reference evidence="3" key="1">
    <citation type="journal article" date="2014" name="Nat. Commun.">
        <title>Genome sequence of mungbean and insights into evolution within Vigna species.</title>
        <authorList>
            <person name="Kang Y.J."/>
            <person name="Kim S.K."/>
            <person name="Kim M.Y."/>
            <person name="Lestari P."/>
            <person name="Kim K.H."/>
            <person name="Ha B.K."/>
            <person name="Jun T.H."/>
            <person name="Hwang W.J."/>
            <person name="Lee T."/>
            <person name="Lee J."/>
            <person name="Shim S."/>
            <person name="Yoon M.Y."/>
            <person name="Jang Y.E."/>
            <person name="Han K.S."/>
            <person name="Taeprayoon P."/>
            <person name="Yoon N."/>
            <person name="Somta P."/>
            <person name="Tanya P."/>
            <person name="Kim K.S."/>
            <person name="Gwag J.G."/>
            <person name="Moon J.K."/>
            <person name="Lee Y.H."/>
            <person name="Park B.S."/>
            <person name="Bombarely A."/>
            <person name="Doyle J.J."/>
            <person name="Jackson S.A."/>
            <person name="Schafleitner R."/>
            <person name="Srinives P."/>
            <person name="Varshney R.K."/>
            <person name="Lee S.H."/>
        </authorList>
    </citation>
    <scope>NUCLEOTIDE SEQUENCE [LARGE SCALE GENOMIC DNA]</scope>
    <source>
        <strain evidence="3">cv. VC1973A</strain>
    </source>
</reference>
<dbReference type="InterPro" id="IPR045358">
    <property type="entry name" value="Ty3_capsid"/>
</dbReference>
<feature type="compositionally biased region" description="Polar residues" evidence="1">
    <location>
        <begin position="275"/>
        <end position="287"/>
    </location>
</feature>
<reference evidence="4" key="2">
    <citation type="submission" date="2025-08" db="UniProtKB">
        <authorList>
            <consortium name="RefSeq"/>
        </authorList>
    </citation>
    <scope>IDENTIFICATION</scope>
</reference>
<keyword evidence="3" id="KW-1185">Reference proteome</keyword>
<dbReference type="Proteomes" id="UP000087766">
    <property type="component" value="Chromosome 11"/>
</dbReference>
<dbReference type="GeneID" id="106777355"/>
<proteinExistence type="predicted"/>